<dbReference type="InterPro" id="IPR039564">
    <property type="entry name" value="Peptidase_C39-like"/>
</dbReference>
<keyword evidence="1" id="KW-0812">Transmembrane</keyword>
<dbReference type="Pfam" id="PF13529">
    <property type="entry name" value="Peptidase_C39_2"/>
    <property type="match status" value="1"/>
</dbReference>
<dbReference type="EMBL" id="PFVJ01000075">
    <property type="protein sequence ID" value="PJA89589.1"/>
    <property type="molecule type" value="Genomic_DNA"/>
</dbReference>
<dbReference type="Gene3D" id="3.90.70.10">
    <property type="entry name" value="Cysteine proteinases"/>
    <property type="match status" value="1"/>
</dbReference>
<keyword evidence="1" id="KW-0472">Membrane</keyword>
<evidence type="ECO:0000313" key="4">
    <source>
        <dbReference type="Proteomes" id="UP000230843"/>
    </source>
</evidence>
<proteinExistence type="predicted"/>
<protein>
    <recommendedName>
        <fullName evidence="2">Peptidase C39-like domain-containing protein</fullName>
    </recommendedName>
</protein>
<keyword evidence="1" id="KW-1133">Transmembrane helix</keyword>
<comment type="caution">
    <text evidence="3">The sequence shown here is derived from an EMBL/GenBank/DDBJ whole genome shotgun (WGS) entry which is preliminary data.</text>
</comment>
<gene>
    <name evidence="3" type="ORF">CO137_03520</name>
</gene>
<dbReference type="Proteomes" id="UP000230843">
    <property type="component" value="Unassembled WGS sequence"/>
</dbReference>
<dbReference type="AlphaFoldDB" id="A0A2M7Z651"/>
<feature type="domain" description="Peptidase C39-like" evidence="2">
    <location>
        <begin position="118"/>
        <end position="254"/>
    </location>
</feature>
<evidence type="ECO:0000259" key="2">
    <source>
        <dbReference type="Pfam" id="PF13529"/>
    </source>
</evidence>
<organism evidence="3 4">
    <name type="scientific">Candidatus Magasanikbacteria bacterium CG_4_9_14_3_um_filter_32_9</name>
    <dbReference type="NCBI Taxonomy" id="1974644"/>
    <lineage>
        <taxon>Bacteria</taxon>
        <taxon>Candidatus Magasanikiibacteriota</taxon>
    </lineage>
</organism>
<feature type="transmembrane region" description="Helical" evidence="1">
    <location>
        <begin position="6"/>
        <end position="27"/>
    </location>
</feature>
<evidence type="ECO:0000256" key="1">
    <source>
        <dbReference type="SAM" id="Phobius"/>
    </source>
</evidence>
<name>A0A2M7Z651_9BACT</name>
<reference evidence="4" key="1">
    <citation type="submission" date="2017-09" db="EMBL/GenBank/DDBJ databases">
        <title>Depth-based differentiation of microbial function through sediment-hosted aquifers and enrichment of novel symbionts in the deep terrestrial subsurface.</title>
        <authorList>
            <person name="Probst A.J."/>
            <person name="Ladd B."/>
            <person name="Jarett J.K."/>
            <person name="Geller-Mcgrath D.E."/>
            <person name="Sieber C.M.K."/>
            <person name="Emerson J.B."/>
            <person name="Anantharaman K."/>
            <person name="Thomas B.C."/>
            <person name="Malmstrom R."/>
            <person name="Stieglmeier M."/>
            <person name="Klingl A."/>
            <person name="Woyke T."/>
            <person name="Ryan C.M."/>
            <person name="Banfield J.F."/>
        </authorList>
    </citation>
    <scope>NUCLEOTIDE SEQUENCE [LARGE SCALE GENOMIC DNA]</scope>
</reference>
<accession>A0A2M7Z651</accession>
<sequence>MKKSFLFLYSFLACCLFALIFLSFFYLKYDRFPESLTKTKEDLVSTTKNIFPNSDKIVVDELPKEEMASAVEEKVVEPVVEEKSLITKIVEFVAPSKIDAEGVPLKINYDVPFTSQAPFAQWDDVRYQDACEEASVLMAIKWVEGKSLSKDEATKEIADMSAWEVLQWGTYHDSSASDTKRLLTEYYSYPNVELFYDISVDDIKKHLADGKIVLIPSDGRLLNNPYFVQPGPEIHMLVIRGYDENKSEFITNDPGTKRGKEFRYSYSTIMNSIRDYKTGSHENPLPKKVTAMLVVAKK</sequence>
<evidence type="ECO:0000313" key="3">
    <source>
        <dbReference type="EMBL" id="PJA89589.1"/>
    </source>
</evidence>